<feature type="compositionally biased region" description="Polar residues" evidence="4">
    <location>
        <begin position="1027"/>
        <end position="1072"/>
    </location>
</feature>
<keyword evidence="3" id="KW-0808">Transferase</keyword>
<gene>
    <name evidence="6" type="ORF">AGABI1DRAFT_80588</name>
</gene>
<dbReference type="RefSeq" id="XP_007334483.1">
    <property type="nucleotide sequence ID" value="XM_007334421.1"/>
</dbReference>
<dbReference type="KEGG" id="abp:AGABI1DRAFT80588"/>
<feature type="region of interest" description="Disordered" evidence="4">
    <location>
        <begin position="1090"/>
        <end position="1118"/>
    </location>
</feature>
<evidence type="ECO:0000313" key="7">
    <source>
        <dbReference type="Proteomes" id="UP000008493"/>
    </source>
</evidence>
<feature type="compositionally biased region" description="Pro residues" evidence="4">
    <location>
        <begin position="348"/>
        <end position="357"/>
    </location>
</feature>
<feature type="region of interest" description="Disordered" evidence="4">
    <location>
        <begin position="191"/>
        <end position="211"/>
    </location>
</feature>
<dbReference type="GO" id="GO:0000329">
    <property type="term" value="C:fungal-type vacuole membrane"/>
    <property type="evidence" value="ECO:0007669"/>
    <property type="project" value="TreeGrafter"/>
</dbReference>
<dbReference type="GO" id="GO:0000285">
    <property type="term" value="F:1-phosphatidylinositol-3-phosphate 5-kinase activity"/>
    <property type="evidence" value="ECO:0007669"/>
    <property type="project" value="InterPro"/>
</dbReference>
<dbReference type="Pfam" id="PF01504">
    <property type="entry name" value="PIP5K"/>
    <property type="match status" value="1"/>
</dbReference>
<feature type="compositionally biased region" description="Basic and acidic residues" evidence="4">
    <location>
        <begin position="656"/>
        <end position="672"/>
    </location>
</feature>
<keyword evidence="1 3" id="KW-0547">Nucleotide-binding</keyword>
<dbReference type="PROSITE" id="PS51455">
    <property type="entry name" value="PIPK"/>
    <property type="match status" value="1"/>
</dbReference>
<dbReference type="Proteomes" id="UP000008493">
    <property type="component" value="Unassembled WGS sequence"/>
</dbReference>
<proteinExistence type="predicted"/>
<evidence type="ECO:0000256" key="2">
    <source>
        <dbReference type="ARBA" id="ARBA00022840"/>
    </source>
</evidence>
<dbReference type="Gene3D" id="3.30.810.10">
    <property type="entry name" value="2-Layer Sandwich"/>
    <property type="match status" value="1"/>
</dbReference>
<dbReference type="Gene3D" id="3.30.800.10">
    <property type="entry name" value="Phosphatidylinositol Phosphate Kinase II Beta"/>
    <property type="match status" value="1"/>
</dbReference>
<dbReference type="InParanoid" id="K5VKI7"/>
<dbReference type="GeneID" id="18831680"/>
<feature type="region of interest" description="Disordered" evidence="4">
    <location>
        <begin position="336"/>
        <end position="387"/>
    </location>
</feature>
<feature type="region of interest" description="Disordered" evidence="4">
    <location>
        <begin position="853"/>
        <end position="875"/>
    </location>
</feature>
<feature type="domain" description="PIPK" evidence="5">
    <location>
        <begin position="1079"/>
        <end position="1410"/>
    </location>
</feature>
<dbReference type="STRING" id="597362.K5VKI7"/>
<name>K5VKI7_AGABU</name>
<evidence type="ECO:0000256" key="4">
    <source>
        <dbReference type="SAM" id="MobiDB-lite"/>
    </source>
</evidence>
<dbReference type="OMA" id="RWWQGLS"/>
<dbReference type="InterPro" id="IPR044769">
    <property type="entry name" value="PIKfyve_PIPKc"/>
</dbReference>
<dbReference type="HOGENOM" id="CLU_000803_1_0_1"/>
<keyword evidence="7" id="KW-1185">Reference proteome</keyword>
<dbReference type="SMART" id="SM00330">
    <property type="entry name" value="PIPKc"/>
    <property type="match status" value="1"/>
</dbReference>
<sequence>MLEQLRGCLAHPASSDSVDCHLLLCLAPPAQDHALDIACTFTADKFILPSDAHQIETSVLFGLQECRDRTRCVGGTFSFKGLPQHHYTLAQILRVSIYIHISLLLEQHLLSDSHVDLIYPSPKLEDPDGEEEDFEEESSYSQPQPNPRSPFIPLPPGILSFFSRKKRQGLFHRAQTIGQFESRSSLDSVFNVEEREEESSSSDHGGATSFPTKLSSRWTRFSFGGLAGGENRPFSSALNLLNTSKSLLSTSVGVTFLPPNLLIDLAKKERESPNRRLKGNEKAALVGILGWTGTGSGFTGVVRKDGTDEIRDGPGNGMTGLTGFVRHQGLQVLVSRHVPSKKKELRPAQPPTRPSTPTPTANSALSATSTTTLASTPTITDVTSTASTNVRDRRLGEIIYEMIRDANSPCTTTTTTGGGGCGYMNGEHELRIVHAGIRVSINVSGSEHKENEDQIEMWQSCKVCQKGTARIEMSDGTFLFSYAKFLEVLIYSSSIYGLSPDLWTSKYMPTVPQNRTNLIRYFGISNATVSFSISRVEDIFELKVPRLQIHFGGGSAGDDDDNDVNDRMKFRTRGKVMEEEEESQKKEILRSEIRNWYKGIFNHLSKLEHVLATLTADDDSASSTGTPTPSASSAVKVGEGNKELPTLPPSVIDARPPSRMDDGDSGRKDQNHISDSTELTPSSTTIATSISKLLTPTPSTLSLSSTLSSAAISEECLQNLRSSFLRTEEALYSQLQQTRIEILNDVRRDFHSSAKGLMKRLRAWQKKHLLQLVEILPKCEEPEWWNSVCHVVPASNMIVREDDWGSLIAFTLSSMDYHRELANLTNGRASISSPPAHAPAGSSSTAPTTSFFNTSKLFGGSSTPNNQPDPDRDDIIWHEPESYSAVISRKEHPREYPSSLLSIREVLRHKSPALADYPGLGGSGSGVGGASTPPLTQPATTVYAKPDVKVSRQAVGGEVTAASAAAAAALAAEKKMGKKKNESSGASEKQVSSLSGKLQPGNAAYHAAKAIEATTTSGGRGTRDPSMATTTTMSDWTQTRGSPPTSESQMKLPTTPTSSSIIHQPTPSTSSITDAIANSLNMAMRFMSIHSSSDPLPSSSSTHPLPQPPPPVPKKQHQHHNLLLVDLNQIDERPHIKYDWTIGKRLKFSCTVYYAKQFELLRKRCGIDDTFLKSLERCVHWDAEGGKSKSNFWKTMDEKFIIKTLVDAWNVADLQVLLELGPAYFRYVESTASRATILAKLVGFYTIEIRNLETGAVQSKADLLVMENLFYHRKISQIFDLKGIQGRKVKAKHSGKHQNSKTLFDGEWIEGQQKALILLQPRSKSVLKEAIRSDADFLAKSNIMDYSLLLGIDQEKKQIACGLVDTIGSYTFAKTLEYKAKHNLHSGKNVTVIPPAEYQERFVNALEDYFLACPDKWSKPLDDSKIISDPFLLPSVL</sequence>
<dbReference type="eggNOG" id="KOG0230">
    <property type="taxonomic scope" value="Eukaryota"/>
</dbReference>
<evidence type="ECO:0000256" key="1">
    <source>
        <dbReference type="ARBA" id="ARBA00022741"/>
    </source>
</evidence>
<feature type="region of interest" description="Disordered" evidence="4">
    <location>
        <begin position="1012"/>
        <end position="1072"/>
    </location>
</feature>
<dbReference type="InterPro" id="IPR027483">
    <property type="entry name" value="PInositol-4-P-4/5-kinase_C_sf"/>
</dbReference>
<evidence type="ECO:0000259" key="5">
    <source>
        <dbReference type="PROSITE" id="PS51455"/>
    </source>
</evidence>
<feature type="compositionally biased region" description="Low complexity" evidence="4">
    <location>
        <begin position="618"/>
        <end position="634"/>
    </location>
</feature>
<dbReference type="PANTHER" id="PTHR45748">
    <property type="entry name" value="1-PHOSPHATIDYLINOSITOL 3-PHOSPHATE 5-KINASE-RELATED"/>
    <property type="match status" value="1"/>
</dbReference>
<dbReference type="SUPFAM" id="SSF56104">
    <property type="entry name" value="SAICAR synthase-like"/>
    <property type="match status" value="1"/>
</dbReference>
<dbReference type="GO" id="GO:0005524">
    <property type="term" value="F:ATP binding"/>
    <property type="evidence" value="ECO:0007669"/>
    <property type="project" value="UniProtKB-UniRule"/>
</dbReference>
<feature type="region of interest" description="Disordered" evidence="4">
    <location>
        <begin position="977"/>
        <end position="1000"/>
    </location>
</feature>
<dbReference type="CDD" id="cd17300">
    <property type="entry name" value="PIPKc_PIKfyve"/>
    <property type="match status" value="1"/>
</dbReference>
<feature type="compositionally biased region" description="Polar residues" evidence="4">
    <location>
        <begin position="983"/>
        <end position="996"/>
    </location>
</feature>
<dbReference type="PANTHER" id="PTHR45748:SF7">
    <property type="entry name" value="1-PHOSPHATIDYLINOSITOL 3-PHOSPHATE 5-KINASE-RELATED"/>
    <property type="match status" value="1"/>
</dbReference>
<feature type="region of interest" description="Disordered" evidence="4">
    <location>
        <begin position="618"/>
        <end position="681"/>
    </location>
</feature>
<feature type="compositionally biased region" description="Low complexity" evidence="4">
    <location>
        <begin position="358"/>
        <end position="380"/>
    </location>
</feature>
<feature type="compositionally biased region" description="Acidic residues" evidence="4">
    <location>
        <begin position="127"/>
        <end position="138"/>
    </location>
</feature>
<dbReference type="InterPro" id="IPR002498">
    <property type="entry name" value="PInositol-4-P-4/5-kinase_core"/>
</dbReference>
<dbReference type="OrthoDB" id="158357at2759"/>
<keyword evidence="3" id="KW-0418">Kinase</keyword>
<organism evidence="6 7">
    <name type="scientific">Agaricus bisporus var. burnettii (strain JB137-S8 / ATCC MYA-4627 / FGSC 10392)</name>
    <name type="common">White button mushroom</name>
    <dbReference type="NCBI Taxonomy" id="597362"/>
    <lineage>
        <taxon>Eukaryota</taxon>
        <taxon>Fungi</taxon>
        <taxon>Dikarya</taxon>
        <taxon>Basidiomycota</taxon>
        <taxon>Agaricomycotina</taxon>
        <taxon>Agaricomycetes</taxon>
        <taxon>Agaricomycetidae</taxon>
        <taxon>Agaricales</taxon>
        <taxon>Agaricineae</taxon>
        <taxon>Agaricaceae</taxon>
        <taxon>Agaricus</taxon>
    </lineage>
</organism>
<dbReference type="InterPro" id="IPR027484">
    <property type="entry name" value="PInositol-4-P-5-kinase_N"/>
</dbReference>
<dbReference type="GO" id="GO:0046854">
    <property type="term" value="P:phosphatidylinositol phosphate biosynthetic process"/>
    <property type="evidence" value="ECO:0007669"/>
    <property type="project" value="TreeGrafter"/>
</dbReference>
<protein>
    <recommendedName>
        <fullName evidence="5">PIPK domain-containing protein</fullName>
    </recommendedName>
</protein>
<feature type="region of interest" description="Disordered" evidence="4">
    <location>
        <begin position="121"/>
        <end position="149"/>
    </location>
</feature>
<reference evidence="7" key="1">
    <citation type="journal article" date="2012" name="Proc. Natl. Acad. Sci. U.S.A.">
        <title>Genome sequence of the button mushroom Agaricus bisporus reveals mechanisms governing adaptation to a humic-rich ecological niche.</title>
        <authorList>
            <person name="Morin E."/>
            <person name="Kohler A."/>
            <person name="Baker A.R."/>
            <person name="Foulongne-Oriol M."/>
            <person name="Lombard V."/>
            <person name="Nagy L.G."/>
            <person name="Ohm R.A."/>
            <person name="Patyshakuliyeva A."/>
            <person name="Brun A."/>
            <person name="Aerts A.L."/>
            <person name="Bailey A.M."/>
            <person name="Billette C."/>
            <person name="Coutinho P.M."/>
            <person name="Deakin G."/>
            <person name="Doddapaneni H."/>
            <person name="Floudas D."/>
            <person name="Grimwood J."/>
            <person name="Hilden K."/>
            <person name="Kuees U."/>
            <person name="LaButti K.M."/>
            <person name="Lapidus A."/>
            <person name="Lindquist E.A."/>
            <person name="Lucas S.M."/>
            <person name="Murat C."/>
            <person name="Riley R.W."/>
            <person name="Salamov A.A."/>
            <person name="Schmutz J."/>
            <person name="Subramanian V."/>
            <person name="Woesten H.A.B."/>
            <person name="Xu J."/>
            <person name="Eastwood D.C."/>
            <person name="Foster G.D."/>
            <person name="Sonnenberg A.S."/>
            <person name="Cullen D."/>
            <person name="de Vries R.P."/>
            <person name="Lundell T."/>
            <person name="Hibbett D.S."/>
            <person name="Henrissat B."/>
            <person name="Burton K.S."/>
            <person name="Kerrigan R.W."/>
            <person name="Challen M.P."/>
            <person name="Grigoriev I.V."/>
            <person name="Martin F."/>
        </authorList>
    </citation>
    <scope>NUCLEOTIDE SEQUENCE [LARGE SCALE GENOMIC DNA]</scope>
    <source>
        <strain evidence="7">JB137-S8 / ATCC MYA-4627 / FGSC 10392</strain>
    </source>
</reference>
<dbReference type="GO" id="GO:0010008">
    <property type="term" value="C:endosome membrane"/>
    <property type="evidence" value="ECO:0007669"/>
    <property type="project" value="TreeGrafter"/>
</dbReference>
<dbReference type="EMBL" id="JH971425">
    <property type="protein sequence ID" value="EKM74879.1"/>
    <property type="molecule type" value="Genomic_DNA"/>
</dbReference>
<evidence type="ECO:0000313" key="6">
    <source>
        <dbReference type="EMBL" id="EKM74879.1"/>
    </source>
</evidence>
<keyword evidence="2 3" id="KW-0067">ATP-binding</keyword>
<feature type="compositionally biased region" description="Low complexity" evidence="4">
    <location>
        <begin position="1090"/>
        <end position="1104"/>
    </location>
</feature>
<accession>K5VKI7</accession>
<evidence type="ECO:0000256" key="3">
    <source>
        <dbReference type="PROSITE-ProRule" id="PRU00781"/>
    </source>
</evidence>